<proteinExistence type="predicted"/>
<organism evidence="1 2">
    <name type="scientific">Zosterops borbonicus</name>
    <dbReference type="NCBI Taxonomy" id="364589"/>
    <lineage>
        <taxon>Eukaryota</taxon>
        <taxon>Metazoa</taxon>
        <taxon>Chordata</taxon>
        <taxon>Craniata</taxon>
        <taxon>Vertebrata</taxon>
        <taxon>Euteleostomi</taxon>
        <taxon>Archelosauria</taxon>
        <taxon>Archosauria</taxon>
        <taxon>Dinosauria</taxon>
        <taxon>Saurischia</taxon>
        <taxon>Theropoda</taxon>
        <taxon>Coelurosauria</taxon>
        <taxon>Aves</taxon>
        <taxon>Neognathae</taxon>
        <taxon>Neoaves</taxon>
        <taxon>Telluraves</taxon>
        <taxon>Australaves</taxon>
        <taxon>Passeriformes</taxon>
        <taxon>Sylvioidea</taxon>
        <taxon>Zosteropidae</taxon>
        <taxon>Zosterops</taxon>
    </lineage>
</organism>
<reference evidence="1" key="1">
    <citation type="submission" date="2019-04" db="EMBL/GenBank/DDBJ databases">
        <title>Genome assembly of Zosterops borbonicus 15179.</title>
        <authorList>
            <person name="Leroy T."/>
            <person name="Anselmetti Y."/>
            <person name="Tilak M.-K."/>
            <person name="Nabholz B."/>
        </authorList>
    </citation>
    <scope>NUCLEOTIDE SEQUENCE</scope>
    <source>
        <strain evidence="1">HGM_15179</strain>
        <tissue evidence="1">Muscle</tissue>
    </source>
</reference>
<name>A0A8K1FXT4_9PASS</name>
<dbReference type="AlphaFoldDB" id="A0A8K1FXT4"/>
<dbReference type="EMBL" id="SWJQ01001515">
    <property type="protein sequence ID" value="TRZ08032.1"/>
    <property type="molecule type" value="Genomic_DNA"/>
</dbReference>
<comment type="caution">
    <text evidence="1">The sequence shown here is derived from an EMBL/GenBank/DDBJ whole genome shotgun (WGS) entry which is preliminary data.</text>
</comment>
<protein>
    <submittedName>
        <fullName evidence="1">Uncharacterized protein</fullName>
    </submittedName>
</protein>
<accession>A0A8K1FXT4</accession>
<keyword evidence="2" id="KW-1185">Reference proteome</keyword>
<dbReference type="Proteomes" id="UP000796761">
    <property type="component" value="Unassembled WGS sequence"/>
</dbReference>
<evidence type="ECO:0000313" key="2">
    <source>
        <dbReference type="Proteomes" id="UP000796761"/>
    </source>
</evidence>
<dbReference type="OrthoDB" id="9222322at2759"/>
<gene>
    <name evidence="1" type="ORF">HGM15179_019075</name>
</gene>
<evidence type="ECO:0000313" key="1">
    <source>
        <dbReference type="EMBL" id="TRZ08032.1"/>
    </source>
</evidence>
<sequence length="109" mass="11901">MPLALLSCCCPAPRDPFLPRHFPATVPQPVALPGVVVTQGQDLELGLIEPQTTGLDPLIQPVQIPLQRLPALQQINCPAQRSVIHELTEDVLVPLVQIINKAGLDWSQY</sequence>